<comment type="caution">
    <text evidence="1">The sequence shown here is derived from an EMBL/GenBank/DDBJ whole genome shotgun (WGS) entry which is preliminary data.</text>
</comment>
<dbReference type="EMBL" id="JAGFNK010001229">
    <property type="protein sequence ID" value="KAI9433422.1"/>
    <property type="molecule type" value="Genomic_DNA"/>
</dbReference>
<gene>
    <name evidence="1" type="ORF">F5148DRAFT_1301893</name>
</gene>
<sequence length="399" mass="43928">MASEATIVSELANLPVESTHGVFDTPLNKDNVWIPLGLQVVQIIKARKVSVTSVDPARFYAHPEDEGEKGSLGPVVIWVGVKPGTTSPETAHEVSLEILGLLKDKGIEGVMIEWTESVLQRLAGPPLARHMEREDVQGTLTRWFHGNRDKVGNPSTKVSGVTNCHVLRRDPTVDYEHRGGAPMSYVRICGATLQLKSADDNTEAIKKKQWYLDRATEGVNDLSAFHLNATTNWSHISLHRNIGYTQFAPAITVDEGGSPLYLQLGCLRNVVSLEVKRLQQLNKMFYPIAGGPTTFKFLPLEGKVRIEGWLTLDELAVPEDIDSKHQCFVMVAKDDNTTDLTVGQYTGLVSFTENDVEKGDLGALVWHMKKGKASIVSQLHSGQNKGGSTTNHVLEKSFK</sequence>
<dbReference type="Proteomes" id="UP001207468">
    <property type="component" value="Unassembled WGS sequence"/>
</dbReference>
<proteinExistence type="predicted"/>
<accession>A0ACC0TS91</accession>
<protein>
    <submittedName>
        <fullName evidence="1">Uncharacterized protein</fullName>
    </submittedName>
</protein>
<organism evidence="1 2">
    <name type="scientific">Russula earlei</name>
    <dbReference type="NCBI Taxonomy" id="71964"/>
    <lineage>
        <taxon>Eukaryota</taxon>
        <taxon>Fungi</taxon>
        <taxon>Dikarya</taxon>
        <taxon>Basidiomycota</taxon>
        <taxon>Agaricomycotina</taxon>
        <taxon>Agaricomycetes</taxon>
        <taxon>Russulales</taxon>
        <taxon>Russulaceae</taxon>
        <taxon>Russula</taxon>
    </lineage>
</organism>
<reference evidence="1" key="1">
    <citation type="submission" date="2021-03" db="EMBL/GenBank/DDBJ databases">
        <title>Evolutionary priming and transition to the ectomycorrhizal habit in an iconic lineage of mushroom-forming fungi: is preadaptation a requirement?</title>
        <authorList>
            <consortium name="DOE Joint Genome Institute"/>
            <person name="Looney B.P."/>
            <person name="Miyauchi S."/>
            <person name="Morin E."/>
            <person name="Drula E."/>
            <person name="Courty P.E."/>
            <person name="Chicoki N."/>
            <person name="Fauchery L."/>
            <person name="Kohler A."/>
            <person name="Kuo A."/>
            <person name="LaButti K."/>
            <person name="Pangilinan J."/>
            <person name="Lipzen A."/>
            <person name="Riley R."/>
            <person name="Andreopoulos W."/>
            <person name="He G."/>
            <person name="Johnson J."/>
            <person name="Barry K.W."/>
            <person name="Grigoriev I.V."/>
            <person name="Nagy L."/>
            <person name="Hibbett D."/>
            <person name="Henrissat B."/>
            <person name="Matheny P.B."/>
            <person name="Labbe J."/>
            <person name="Martin A.F."/>
        </authorList>
    </citation>
    <scope>NUCLEOTIDE SEQUENCE</scope>
    <source>
        <strain evidence="1">BPL698</strain>
    </source>
</reference>
<keyword evidence="2" id="KW-1185">Reference proteome</keyword>
<evidence type="ECO:0000313" key="2">
    <source>
        <dbReference type="Proteomes" id="UP001207468"/>
    </source>
</evidence>
<evidence type="ECO:0000313" key="1">
    <source>
        <dbReference type="EMBL" id="KAI9433422.1"/>
    </source>
</evidence>
<name>A0ACC0TS91_9AGAM</name>